<sequence length="110" mass="12182">MKKETLVEKERDSKPEYIRLMQDNNISGPIPSDIGKLQKLETLDLSDNSFIGQLPDSLSNMKGYLSDGSVIAVKRLKDGNAIGGEIQFQTEVEMISLAVHGIFFACMDFA</sequence>
<dbReference type="Proteomes" id="UP001497480">
    <property type="component" value="Unassembled WGS sequence"/>
</dbReference>
<proteinExistence type="predicted"/>
<dbReference type="PANTHER" id="PTHR48006:SF60">
    <property type="entry name" value="PROTEIN KINASE DOMAIN-CONTAINING PROTEIN"/>
    <property type="match status" value="1"/>
</dbReference>
<dbReference type="PANTHER" id="PTHR48006">
    <property type="entry name" value="LEUCINE-RICH REPEAT-CONTAINING PROTEIN DDB_G0281931-RELATED"/>
    <property type="match status" value="1"/>
</dbReference>
<name>A0AAV1XA84_LUPLU</name>
<gene>
    <name evidence="2" type="ORF">LLUT_LOCUS19695</name>
</gene>
<protein>
    <submittedName>
        <fullName evidence="2">Uncharacterized protein</fullName>
    </submittedName>
</protein>
<comment type="caution">
    <text evidence="2">The sequence shown here is derived from an EMBL/GenBank/DDBJ whole genome shotgun (WGS) entry which is preliminary data.</text>
</comment>
<dbReference type="AlphaFoldDB" id="A0AAV1XA84"/>
<reference evidence="2 3" key="1">
    <citation type="submission" date="2024-03" db="EMBL/GenBank/DDBJ databases">
        <authorList>
            <person name="Martinez-Hernandez J."/>
        </authorList>
    </citation>
    <scope>NUCLEOTIDE SEQUENCE [LARGE SCALE GENOMIC DNA]</scope>
</reference>
<dbReference type="InterPro" id="IPR032675">
    <property type="entry name" value="LRR_dom_sf"/>
</dbReference>
<comment type="subcellular location">
    <subcellularLocation>
        <location evidence="1">Membrane</location>
        <topology evidence="1">Single-pass type I membrane protein</topology>
    </subcellularLocation>
</comment>
<accession>A0AAV1XA84</accession>
<dbReference type="SUPFAM" id="SSF52058">
    <property type="entry name" value="L domain-like"/>
    <property type="match status" value="1"/>
</dbReference>
<dbReference type="InterPro" id="IPR001611">
    <property type="entry name" value="Leu-rich_rpt"/>
</dbReference>
<dbReference type="Gene3D" id="3.80.10.10">
    <property type="entry name" value="Ribonuclease Inhibitor"/>
    <property type="match status" value="1"/>
</dbReference>
<keyword evidence="3" id="KW-1185">Reference proteome</keyword>
<organism evidence="2 3">
    <name type="scientific">Lupinus luteus</name>
    <name type="common">European yellow lupine</name>
    <dbReference type="NCBI Taxonomy" id="3873"/>
    <lineage>
        <taxon>Eukaryota</taxon>
        <taxon>Viridiplantae</taxon>
        <taxon>Streptophyta</taxon>
        <taxon>Embryophyta</taxon>
        <taxon>Tracheophyta</taxon>
        <taxon>Spermatophyta</taxon>
        <taxon>Magnoliopsida</taxon>
        <taxon>eudicotyledons</taxon>
        <taxon>Gunneridae</taxon>
        <taxon>Pentapetalae</taxon>
        <taxon>rosids</taxon>
        <taxon>fabids</taxon>
        <taxon>Fabales</taxon>
        <taxon>Fabaceae</taxon>
        <taxon>Papilionoideae</taxon>
        <taxon>50 kb inversion clade</taxon>
        <taxon>genistoids sensu lato</taxon>
        <taxon>core genistoids</taxon>
        <taxon>Genisteae</taxon>
        <taxon>Lupinus</taxon>
    </lineage>
</organism>
<evidence type="ECO:0000256" key="1">
    <source>
        <dbReference type="ARBA" id="ARBA00004479"/>
    </source>
</evidence>
<evidence type="ECO:0000313" key="2">
    <source>
        <dbReference type="EMBL" id="CAL0318635.1"/>
    </source>
</evidence>
<dbReference type="GO" id="GO:0016020">
    <property type="term" value="C:membrane"/>
    <property type="evidence" value="ECO:0007669"/>
    <property type="project" value="UniProtKB-SubCell"/>
</dbReference>
<dbReference type="InterPro" id="IPR051824">
    <property type="entry name" value="LRR_Rcpt-Like_S/T_Kinase"/>
</dbReference>
<dbReference type="Pfam" id="PF00560">
    <property type="entry name" value="LRR_1"/>
    <property type="match status" value="2"/>
</dbReference>
<dbReference type="EMBL" id="CAXHTB010000013">
    <property type="protein sequence ID" value="CAL0318635.1"/>
    <property type="molecule type" value="Genomic_DNA"/>
</dbReference>
<evidence type="ECO:0000313" key="3">
    <source>
        <dbReference type="Proteomes" id="UP001497480"/>
    </source>
</evidence>